<evidence type="ECO:0000256" key="5">
    <source>
        <dbReference type="ARBA" id="ARBA00016004"/>
    </source>
</evidence>
<evidence type="ECO:0000256" key="4">
    <source>
        <dbReference type="ARBA" id="ARBA00012285"/>
    </source>
</evidence>
<dbReference type="InterPro" id="IPR015422">
    <property type="entry name" value="PyrdxlP-dep_Trfase_small"/>
</dbReference>
<evidence type="ECO:0000256" key="3">
    <source>
        <dbReference type="ARBA" id="ARBA00004953"/>
    </source>
</evidence>
<sequence>MSGNEAANEQVRSIAHGGDLDAARALFPDVEEPWIDLSTGINPVPYPCPLLDASAFRRLPSRADLLSLREAAAKAYGAADPDHVAAAPGTQILIETLPRLRSSSQVAVVGPTYGEHEAAWLRGGHAVAMVSDVEGAEGADVVVVVNPNNPDGRIWEASRLLDLAKRLAGRGGWLVVDEAFIDLEQAESLASRSRTGLVVLRSFGKTYGLAGIRLGFALTDPVLALRIARALGPWAVPGPALAIGRAALVDDAWLREARIARHADAMRLDRLLICRGGRVVGGTCLFRTAEFDDAPGLFRRLGEAGIYVRRFEANPRWLRFGLPADKGEWCRLSRLLKPA</sequence>
<comment type="function">
    <text evidence="2">Decarboxylates L-threonine-O-3-phosphate to yield (R)-1-amino-2-propanol O-2-phosphate, the precursor for the linkage between the nucleotide loop and the corrin ring in cobalamin.</text>
</comment>
<keyword evidence="8 13" id="KW-0456">Lyase</keyword>
<evidence type="ECO:0000256" key="1">
    <source>
        <dbReference type="ARBA" id="ARBA00001933"/>
    </source>
</evidence>
<dbReference type="NCBIfam" id="TIGR01140">
    <property type="entry name" value="L_thr_O3P_dcar"/>
    <property type="match status" value="1"/>
</dbReference>
<comment type="catalytic activity">
    <reaction evidence="11">
        <text>O-phospho-L-threonine + H(+) = (R)-1-aminopropan-2-yl phosphate + CO2</text>
        <dbReference type="Rhea" id="RHEA:11492"/>
        <dbReference type="ChEBI" id="CHEBI:15378"/>
        <dbReference type="ChEBI" id="CHEBI:16526"/>
        <dbReference type="ChEBI" id="CHEBI:58563"/>
        <dbReference type="ChEBI" id="CHEBI:58675"/>
        <dbReference type="EC" id="4.1.1.81"/>
    </reaction>
</comment>
<keyword evidence="6" id="KW-0169">Cobalamin biosynthesis</keyword>
<keyword evidence="14" id="KW-1185">Reference proteome</keyword>
<evidence type="ECO:0000256" key="10">
    <source>
        <dbReference type="ARBA" id="ARBA00031658"/>
    </source>
</evidence>
<organism evidence="13 14">
    <name type="scientific">Methylobacterium marchantiae</name>
    <dbReference type="NCBI Taxonomy" id="600331"/>
    <lineage>
        <taxon>Bacteria</taxon>
        <taxon>Pseudomonadati</taxon>
        <taxon>Pseudomonadota</taxon>
        <taxon>Alphaproteobacteria</taxon>
        <taxon>Hyphomicrobiales</taxon>
        <taxon>Methylobacteriaceae</taxon>
        <taxon>Methylobacterium</taxon>
    </lineage>
</organism>
<dbReference type="InterPro" id="IPR015421">
    <property type="entry name" value="PyrdxlP-dep_Trfase_major"/>
</dbReference>
<evidence type="ECO:0000256" key="11">
    <source>
        <dbReference type="ARBA" id="ARBA00048531"/>
    </source>
</evidence>
<evidence type="ECO:0000256" key="2">
    <source>
        <dbReference type="ARBA" id="ARBA00003444"/>
    </source>
</evidence>
<comment type="pathway">
    <text evidence="3">Cofactor biosynthesis; adenosylcobalamin biosynthesis.</text>
</comment>
<dbReference type="SUPFAM" id="SSF53383">
    <property type="entry name" value="PLP-dependent transferases"/>
    <property type="match status" value="1"/>
</dbReference>
<dbReference type="InterPro" id="IPR005860">
    <property type="entry name" value="CobD"/>
</dbReference>
<dbReference type="InterPro" id="IPR004838">
    <property type="entry name" value="NHTrfase_class1_PyrdxlP-BS"/>
</dbReference>
<comment type="cofactor">
    <cofactor evidence="1">
        <name>pyridoxal 5'-phosphate</name>
        <dbReference type="ChEBI" id="CHEBI:597326"/>
    </cofactor>
</comment>
<dbReference type="Gene3D" id="3.40.640.10">
    <property type="entry name" value="Type I PLP-dependent aspartate aminotransferase-like (Major domain)"/>
    <property type="match status" value="1"/>
</dbReference>
<proteinExistence type="predicted"/>
<dbReference type="RefSeq" id="WP_238206983.1">
    <property type="nucleotide sequence ID" value="NZ_JBHTND010000001.1"/>
</dbReference>
<dbReference type="GO" id="GO:0048472">
    <property type="term" value="F:threonine-phosphate decarboxylase activity"/>
    <property type="evidence" value="ECO:0007669"/>
    <property type="project" value="UniProtKB-EC"/>
</dbReference>
<evidence type="ECO:0000259" key="12">
    <source>
        <dbReference type="Pfam" id="PF00155"/>
    </source>
</evidence>
<evidence type="ECO:0000313" key="13">
    <source>
        <dbReference type="EMBL" id="MFD1300156.1"/>
    </source>
</evidence>
<evidence type="ECO:0000256" key="6">
    <source>
        <dbReference type="ARBA" id="ARBA00022573"/>
    </source>
</evidence>
<comment type="caution">
    <text evidence="13">The sequence shown here is derived from an EMBL/GenBank/DDBJ whole genome shotgun (WGS) entry which is preliminary data.</text>
</comment>
<evidence type="ECO:0000256" key="7">
    <source>
        <dbReference type="ARBA" id="ARBA00022898"/>
    </source>
</evidence>
<feature type="domain" description="Aminotransferase class I/classII large" evidence="12">
    <location>
        <begin position="51"/>
        <end position="322"/>
    </location>
</feature>
<evidence type="ECO:0000256" key="9">
    <source>
        <dbReference type="ARBA" id="ARBA00029996"/>
    </source>
</evidence>
<evidence type="ECO:0000256" key="8">
    <source>
        <dbReference type="ARBA" id="ARBA00023239"/>
    </source>
</evidence>
<dbReference type="Pfam" id="PF00155">
    <property type="entry name" value="Aminotran_1_2"/>
    <property type="match status" value="1"/>
</dbReference>
<dbReference type="CDD" id="cd00609">
    <property type="entry name" value="AAT_like"/>
    <property type="match status" value="1"/>
</dbReference>
<dbReference type="InterPro" id="IPR015424">
    <property type="entry name" value="PyrdxlP-dep_Trfase"/>
</dbReference>
<keyword evidence="7" id="KW-0663">Pyridoxal phosphate</keyword>
<dbReference type="PROSITE" id="PS00105">
    <property type="entry name" value="AA_TRANSFER_CLASS_1"/>
    <property type="match status" value="1"/>
</dbReference>
<gene>
    <name evidence="13" type="primary">cobD</name>
    <name evidence="13" type="ORF">ACFQ4G_00960</name>
</gene>
<dbReference type="InterPro" id="IPR004839">
    <property type="entry name" value="Aminotransferase_I/II_large"/>
</dbReference>
<accession>A0ABW3WSL8</accession>
<reference evidence="14" key="1">
    <citation type="journal article" date="2019" name="Int. J. Syst. Evol. Microbiol.">
        <title>The Global Catalogue of Microorganisms (GCM) 10K type strain sequencing project: providing services to taxonomists for standard genome sequencing and annotation.</title>
        <authorList>
            <consortium name="The Broad Institute Genomics Platform"/>
            <consortium name="The Broad Institute Genome Sequencing Center for Infectious Disease"/>
            <person name="Wu L."/>
            <person name="Ma J."/>
        </authorList>
    </citation>
    <scope>NUCLEOTIDE SEQUENCE [LARGE SCALE GENOMIC DNA]</scope>
    <source>
        <strain evidence="14">CCUG 56108</strain>
    </source>
</reference>
<evidence type="ECO:0000313" key="14">
    <source>
        <dbReference type="Proteomes" id="UP001597176"/>
    </source>
</evidence>
<protein>
    <recommendedName>
        <fullName evidence="5">8-amino-7-oxononanoate synthase</fullName>
        <ecNumber evidence="4">4.1.1.81</ecNumber>
    </recommendedName>
    <alternativeName>
        <fullName evidence="10">Alpha-oxoamine synthase</fullName>
    </alternativeName>
    <alternativeName>
        <fullName evidence="9">L-threonine-O-3-phosphate decarboxylase</fullName>
    </alternativeName>
</protein>
<dbReference type="EC" id="4.1.1.81" evidence="4"/>
<dbReference type="Proteomes" id="UP001597176">
    <property type="component" value="Unassembled WGS sequence"/>
</dbReference>
<dbReference type="PANTHER" id="PTHR42885:SF1">
    <property type="entry name" value="THREONINE-PHOSPHATE DECARBOXYLASE"/>
    <property type="match status" value="1"/>
</dbReference>
<dbReference type="EMBL" id="JBHTND010000001">
    <property type="protein sequence ID" value="MFD1300156.1"/>
    <property type="molecule type" value="Genomic_DNA"/>
</dbReference>
<dbReference type="Gene3D" id="3.90.1150.10">
    <property type="entry name" value="Aspartate Aminotransferase, domain 1"/>
    <property type="match status" value="1"/>
</dbReference>
<name>A0ABW3WSL8_9HYPH</name>
<dbReference type="PANTHER" id="PTHR42885">
    <property type="entry name" value="HISTIDINOL-PHOSPHATE AMINOTRANSFERASE-RELATED"/>
    <property type="match status" value="1"/>
</dbReference>